<dbReference type="EMBL" id="JBEPSM010000004">
    <property type="protein sequence ID" value="MET4636440.1"/>
    <property type="molecule type" value="Genomic_DNA"/>
</dbReference>
<organism evidence="2 3">
    <name type="scientific">Kaistia defluvii</name>
    <dbReference type="NCBI Taxonomy" id="410841"/>
    <lineage>
        <taxon>Bacteria</taxon>
        <taxon>Pseudomonadati</taxon>
        <taxon>Pseudomonadota</taxon>
        <taxon>Alphaproteobacteria</taxon>
        <taxon>Hyphomicrobiales</taxon>
        <taxon>Kaistiaceae</taxon>
        <taxon>Kaistia</taxon>
    </lineage>
</organism>
<evidence type="ECO:0000313" key="2">
    <source>
        <dbReference type="EMBL" id="MET4636440.1"/>
    </source>
</evidence>
<dbReference type="SUPFAM" id="SSF53955">
    <property type="entry name" value="Lysozyme-like"/>
    <property type="match status" value="1"/>
</dbReference>
<reference evidence="2 3" key="1">
    <citation type="submission" date="2024-06" db="EMBL/GenBank/DDBJ databases">
        <title>Sorghum-associated microbial communities from plants grown in Nebraska, USA.</title>
        <authorList>
            <person name="Schachtman D."/>
        </authorList>
    </citation>
    <scope>NUCLEOTIDE SEQUENCE [LARGE SCALE GENOMIC DNA]</scope>
    <source>
        <strain evidence="2 3">3207</strain>
    </source>
</reference>
<feature type="region of interest" description="Disordered" evidence="1">
    <location>
        <begin position="512"/>
        <end position="537"/>
    </location>
</feature>
<dbReference type="Proteomes" id="UP001549321">
    <property type="component" value="Unassembled WGS sequence"/>
</dbReference>
<evidence type="ECO:0000256" key="1">
    <source>
        <dbReference type="SAM" id="MobiDB-lite"/>
    </source>
</evidence>
<dbReference type="RefSeq" id="WP_354554037.1">
    <property type="nucleotide sequence ID" value="NZ_JBEPSM010000004.1"/>
</dbReference>
<sequence>MARPQVREVSGPSAIQGIAAPVNTYVRPAEPGRSSLNDLAEGLAAFDAGLGSYMNKKKAETEEADAARAIVDFNRNNQVGWAEAVRQGLVPASSSPIYMSAYKKAQGNLAGLRLGDKFALDYETWEGRHDADETAFSAWASQWMSDNVGDEQDADVLTGLAPHLERITMGGLGTFGKEREARIRAQAQATTGATINHALTETVDDGRATGTTDWDAFWNQAMVIREEALKRGEQEAPVDQLLVDSILLQAERTSDMEVLKLLDRKLPGRDHPLNLDPKVRDAMTKSQDRILAAQGAAGADVAQERERQEKMQQEAWKAEAFSLIYTGKDVPEELIKNLSRRDGDIRKTIEDAKKAYKEGTTQEDDQSLMGVWADIDAGAGLDYINKAREKGIIRGHTTYLKALDRMEAVKKATEDGGIFTVPTAKDTVKFLTNATAISNTEAIISGDMPLSSEALEALFDYRQLLLDWERRNPGAPMMVKEKAALDAANIIRSRLRPDDTGEHVNIYESEADAARAQQEREAAEEAERQAEARAAEEAANDLPTYVAEDQGNWWDGILQVGNTMLNNLAAGPDGPKQSVFGGGQSQGTQQPGTSAFGVPTTTGDETSTPPPALETLSPAVRSAVDAFSQKHGVSVEEANRLFHEEMRTIMGGEDGVDPTITNSIQPDTSQVSPETREKLTNLFSDPPKVESLRRAGVPMDGILGLIGHTEGTDRRNGYNETLGYGAYTGGDVNLVGMTLDQVDALQSKMLRHKNNKWNSSALGRYQIVRTTMRSIRKEMGLTGNEVFDEKMQDRMAMHLLERRGLSKWQAGQMSDAQFLNGLSAEWASLPRASGRGTYKGQRVSVTPKQVLRALQGGPPGHSSAKLTASLGSPNAPPAYAKIPDVDSEGRAGQVAKFQEWNSDPVGNHEVNLKTLQPSLQDVIKRAQKVSGIKFVIGSGKRDAALQKKAVEWGWSKTHDSDHLDGNAVDLWPIDADGAVNFDAASQAEIVRAMKVAAKELGIKLDIGADWKRFKDKPHFAIKT</sequence>
<dbReference type="Gene3D" id="1.10.530.10">
    <property type="match status" value="1"/>
</dbReference>
<dbReference type="Gene3D" id="3.30.1380.10">
    <property type="match status" value="1"/>
</dbReference>
<dbReference type="InterPro" id="IPR023346">
    <property type="entry name" value="Lysozyme-like_dom_sf"/>
</dbReference>
<proteinExistence type="predicted"/>
<feature type="compositionally biased region" description="Basic and acidic residues" evidence="1">
    <location>
        <begin position="517"/>
        <end position="536"/>
    </location>
</feature>
<comment type="caution">
    <text evidence="2">The sequence shown here is derived from an EMBL/GenBank/DDBJ whole genome shotgun (WGS) entry which is preliminary data.</text>
</comment>
<feature type="region of interest" description="Disordered" evidence="1">
    <location>
        <begin position="568"/>
        <end position="611"/>
    </location>
</feature>
<dbReference type="InterPro" id="IPR009045">
    <property type="entry name" value="Zn_M74/Hedgehog-like"/>
</dbReference>
<keyword evidence="3" id="KW-1185">Reference proteome</keyword>
<gene>
    <name evidence="2" type="ORF">ABIE08_004398</name>
</gene>
<name>A0ABV2R590_9HYPH</name>
<evidence type="ECO:0000313" key="3">
    <source>
        <dbReference type="Proteomes" id="UP001549321"/>
    </source>
</evidence>
<dbReference type="SUPFAM" id="SSF55166">
    <property type="entry name" value="Hedgehog/DD-peptidase"/>
    <property type="match status" value="1"/>
</dbReference>
<protein>
    <submittedName>
        <fullName evidence="2">Muramidase (Phage lysozyme)</fullName>
    </submittedName>
</protein>
<accession>A0ABV2R590</accession>